<reference evidence="2" key="1">
    <citation type="submission" date="2017-08" db="EMBL/GenBank/DDBJ databases">
        <title>Direct submision.</title>
        <authorList>
            <person name="Kim S.-J."/>
            <person name="Rhee S.-K."/>
        </authorList>
    </citation>
    <scope>NUCLEOTIDE SEQUENCE [LARGE SCALE GENOMIC DNA]</scope>
    <source>
        <strain evidence="2">GI5</strain>
    </source>
</reference>
<sequence>MDKIQEFLEREFDCLLNDPEFGEGGFMVIEDRLRKAPSYVDVFVQKLGLPLSNAHRMSLSFIIIMVLPLAPCVDLIRKYDDDQTLYDWDHTEEDIENPMTMEEYEVWLKEQMKLDGRV</sequence>
<protein>
    <submittedName>
        <fullName evidence="1">Uncharacterized protein</fullName>
    </submittedName>
</protein>
<dbReference type="KEGG" id="kak:Kalk_13535"/>
<name>A0A2K9LMB6_9GAMM</name>
<dbReference type="AlphaFoldDB" id="A0A2K9LMB6"/>
<evidence type="ECO:0000313" key="1">
    <source>
        <dbReference type="EMBL" id="AUM13380.1"/>
    </source>
</evidence>
<keyword evidence="2" id="KW-1185">Reference proteome</keyword>
<evidence type="ECO:0000313" key="2">
    <source>
        <dbReference type="Proteomes" id="UP000235116"/>
    </source>
</evidence>
<gene>
    <name evidence="1" type="ORF">Kalk_13535</name>
</gene>
<dbReference type="EMBL" id="CP022684">
    <property type="protein sequence ID" value="AUM13380.1"/>
    <property type="molecule type" value="Genomic_DNA"/>
</dbReference>
<organism evidence="1 2">
    <name type="scientific">Ketobacter alkanivorans</name>
    <dbReference type="NCBI Taxonomy" id="1917421"/>
    <lineage>
        <taxon>Bacteria</taxon>
        <taxon>Pseudomonadati</taxon>
        <taxon>Pseudomonadota</taxon>
        <taxon>Gammaproteobacteria</taxon>
        <taxon>Pseudomonadales</taxon>
        <taxon>Ketobacteraceae</taxon>
        <taxon>Ketobacter</taxon>
    </lineage>
</organism>
<dbReference type="OrthoDB" id="7060579at2"/>
<proteinExistence type="predicted"/>
<dbReference type="RefSeq" id="WP_101894758.1">
    <property type="nucleotide sequence ID" value="NZ_CP022684.1"/>
</dbReference>
<dbReference type="Proteomes" id="UP000235116">
    <property type="component" value="Chromosome"/>
</dbReference>
<accession>A0A2K9LMB6</accession>